<evidence type="ECO:0000256" key="4">
    <source>
        <dbReference type="SAM" id="MobiDB-lite"/>
    </source>
</evidence>
<dbReference type="InterPro" id="IPR027417">
    <property type="entry name" value="P-loop_NTPase"/>
</dbReference>
<dbReference type="PROSITE" id="PS50893">
    <property type="entry name" value="ABC_TRANSPORTER_2"/>
    <property type="match status" value="1"/>
</dbReference>
<feature type="compositionally biased region" description="Basic and acidic residues" evidence="4">
    <location>
        <begin position="385"/>
        <end position="407"/>
    </location>
</feature>
<dbReference type="Gene3D" id="3.40.50.300">
    <property type="entry name" value="P-loop containing nucleotide triphosphate hydrolases"/>
    <property type="match status" value="1"/>
</dbReference>
<proteinExistence type="predicted"/>
<dbReference type="InterPro" id="IPR003593">
    <property type="entry name" value="AAA+_ATPase"/>
</dbReference>
<evidence type="ECO:0000313" key="6">
    <source>
        <dbReference type="EMBL" id="CAD9238203.1"/>
    </source>
</evidence>
<evidence type="ECO:0000256" key="1">
    <source>
        <dbReference type="ARBA" id="ARBA00014334"/>
    </source>
</evidence>
<protein>
    <recommendedName>
        <fullName evidence="1">Probable ATP-dependent transporter ycf16</fullName>
    </recommendedName>
</protein>
<evidence type="ECO:0000256" key="2">
    <source>
        <dbReference type="ARBA" id="ARBA00022741"/>
    </source>
</evidence>
<dbReference type="GO" id="GO:0016887">
    <property type="term" value="F:ATP hydrolysis activity"/>
    <property type="evidence" value="ECO:0007669"/>
    <property type="project" value="InterPro"/>
</dbReference>
<evidence type="ECO:0000256" key="3">
    <source>
        <dbReference type="ARBA" id="ARBA00022840"/>
    </source>
</evidence>
<dbReference type="PANTHER" id="PTHR43582">
    <property type="entry name" value="LINEARMYCIN RESISTANCE ATP-BINDING PROTEIN LNRL"/>
    <property type="match status" value="1"/>
</dbReference>
<feature type="domain" description="ABC transporter" evidence="5">
    <location>
        <begin position="72"/>
        <end position="302"/>
    </location>
</feature>
<dbReference type="InterPro" id="IPR003439">
    <property type="entry name" value="ABC_transporter-like_ATP-bd"/>
</dbReference>
<organism evidence="6">
    <name type="scientific">Compsopogon caeruleus</name>
    <dbReference type="NCBI Taxonomy" id="31354"/>
    <lineage>
        <taxon>Eukaryota</taxon>
        <taxon>Rhodophyta</taxon>
        <taxon>Compsopogonophyceae</taxon>
        <taxon>Compsopogonales</taxon>
        <taxon>Compsopogonaceae</taxon>
        <taxon>Compsopogon</taxon>
    </lineage>
</organism>
<evidence type="ECO:0000259" key="5">
    <source>
        <dbReference type="PROSITE" id="PS50893"/>
    </source>
</evidence>
<name>A0A7S1TJE6_9RHOD</name>
<dbReference type="EMBL" id="HBGH01018556">
    <property type="protein sequence ID" value="CAD9238203.1"/>
    <property type="molecule type" value="Transcribed_RNA"/>
</dbReference>
<keyword evidence="2" id="KW-0547">Nucleotide-binding</keyword>
<keyword evidence="3" id="KW-0067">ATP-binding</keyword>
<dbReference type="SUPFAM" id="SSF52540">
    <property type="entry name" value="P-loop containing nucleoside triphosphate hydrolases"/>
    <property type="match status" value="1"/>
</dbReference>
<feature type="region of interest" description="Disordered" evidence="4">
    <location>
        <begin position="384"/>
        <end position="407"/>
    </location>
</feature>
<accession>A0A7S1TJE6</accession>
<feature type="region of interest" description="Disordered" evidence="4">
    <location>
        <begin position="1"/>
        <end position="78"/>
    </location>
</feature>
<reference evidence="6" key="1">
    <citation type="submission" date="2021-01" db="EMBL/GenBank/DDBJ databases">
        <authorList>
            <person name="Corre E."/>
            <person name="Pelletier E."/>
            <person name="Niang G."/>
            <person name="Scheremetjew M."/>
            <person name="Finn R."/>
            <person name="Kale V."/>
            <person name="Holt S."/>
            <person name="Cochrane G."/>
            <person name="Meng A."/>
            <person name="Brown T."/>
            <person name="Cohen L."/>
        </authorList>
    </citation>
    <scope>NUCLEOTIDE SEQUENCE</scope>
    <source>
        <strain evidence="6">SAG 36.94</strain>
    </source>
</reference>
<gene>
    <name evidence="6" type="ORF">CCAE0312_LOCUS10305</name>
</gene>
<dbReference type="Pfam" id="PF00005">
    <property type="entry name" value="ABC_tran"/>
    <property type="match status" value="1"/>
</dbReference>
<sequence>MGDVRRGLGGSPRRSRPSMLWNLFSSEGPPPAPDMSAPAVRLEKVSKQYSKKVVASEGVSSGERPEENGSRSKRKTAAQTKVTVAAVQDLSFFANPGEIFAVLGPNACGKTTTLRCLTTLTVPDRGSIEMYGIDILRWPLVARQMLGYVAQDAGVDKVLTGREHLDLFADLAHLDKATKRRNIAELIDLLDLGNFIDNLTGTYSGGIKKRLDIALALIGQPAILVLDEPSVALDLESRQGMWDILRSYRDKGGCIILTSHFLEEVDALADRLVIMDKGRQIALGTPSQLKEQLGGDRATIRASEFTDRAMAEKIVAILKAKGLFIDAIINEAQGNAVELVIPRDQNMGPKIIAELQNEGISNLFGFAQSRPSLGDVYLSATGKSFSDEDSKNKESRTVDALRKEAMR</sequence>
<dbReference type="GO" id="GO:0005524">
    <property type="term" value="F:ATP binding"/>
    <property type="evidence" value="ECO:0007669"/>
    <property type="project" value="UniProtKB-KW"/>
</dbReference>
<dbReference type="AlphaFoldDB" id="A0A7S1TJE6"/>
<dbReference type="SMART" id="SM00382">
    <property type="entry name" value="AAA"/>
    <property type="match status" value="1"/>
</dbReference>
<dbReference type="PANTHER" id="PTHR43582:SF5">
    <property type="entry name" value="ABC TRANSPORTER"/>
    <property type="match status" value="1"/>
</dbReference>